<organism evidence="2 3">
    <name type="scientific">Aeromonas phage AS-zj</name>
    <dbReference type="NCBI Taxonomy" id="2024208"/>
    <lineage>
        <taxon>Viruses</taxon>
        <taxon>Duplodnaviria</taxon>
        <taxon>Heunggongvirae</taxon>
        <taxon>Uroviricota</taxon>
        <taxon>Caudoviricetes</taxon>
        <taxon>Pantevenvirales</taxon>
        <taxon>Straboviridae</taxon>
        <taxon>Emmerichvirinae</taxon>
        <taxon>Ceceduovirus</taxon>
        <taxon>Ceceduovirus aszj</taxon>
    </lineage>
</organism>
<feature type="domain" description="Lysozyme inhibitor LprI-like N-terminal" evidence="1">
    <location>
        <begin position="29"/>
        <end position="82"/>
    </location>
</feature>
<dbReference type="PANTHER" id="PTHR37549:SF1">
    <property type="entry name" value="LIPOPROTEIN LPRI"/>
    <property type="match status" value="1"/>
</dbReference>
<evidence type="ECO:0000313" key="3">
    <source>
        <dbReference type="Proteomes" id="UP000226092"/>
    </source>
</evidence>
<protein>
    <recommendedName>
        <fullName evidence="1">Lysozyme inhibitor LprI-like N-terminal domain-containing protein</fullName>
    </recommendedName>
</protein>
<dbReference type="GeneID" id="55604760"/>
<dbReference type="EMBL" id="MF448340">
    <property type="protein sequence ID" value="ASU00159.1"/>
    <property type="molecule type" value="Genomic_DNA"/>
</dbReference>
<keyword evidence="3" id="KW-1185">Reference proteome</keyword>
<proteinExistence type="predicted"/>
<evidence type="ECO:0000313" key="2">
    <source>
        <dbReference type="EMBL" id="ASU00159.1"/>
    </source>
</evidence>
<dbReference type="Pfam" id="PF07007">
    <property type="entry name" value="LprI"/>
    <property type="match status" value="1"/>
</dbReference>
<dbReference type="RefSeq" id="YP_009834693.1">
    <property type="nucleotide sequence ID" value="NC_048673.1"/>
</dbReference>
<dbReference type="PANTHER" id="PTHR37549">
    <property type="entry name" value="LIPOPROTEIN LPRI"/>
    <property type="match status" value="1"/>
</dbReference>
<dbReference type="GO" id="GO:0005576">
    <property type="term" value="C:extracellular region"/>
    <property type="evidence" value="ECO:0007669"/>
    <property type="project" value="TreeGrafter"/>
</dbReference>
<reference evidence="2 3" key="1">
    <citation type="submission" date="2017-07" db="EMBL/GenBank/DDBJ databases">
        <title>In vitro design and evaluation of phage cocktails against multidrug-resistant Aeromonas salmonicida.</title>
        <authorList>
            <person name="Chen L."/>
            <person name="Yuan S."/>
            <person name="Ma Y."/>
        </authorList>
    </citation>
    <scope>NUCLEOTIDE SEQUENCE [LARGE SCALE GENOMIC DNA]</scope>
</reference>
<accession>A0A223LF88</accession>
<dbReference type="InterPro" id="IPR052755">
    <property type="entry name" value="Lysozyme_Inhibitor_LprI"/>
</dbReference>
<dbReference type="Proteomes" id="UP000226092">
    <property type="component" value="Segment"/>
</dbReference>
<name>A0A223LF88_9CAUD</name>
<sequence>MKKRFVSFAILGAMCAISVVQVNAASFDCEKASSKIERTICADERLSESDEKLNSVYKEVRKINPAIIEGQRDWVKRRNKASSIEELDQLHETRIQELEAMLKPIIEQDDESVFTRAEKPKIKKVSVVENKNVVKDIKYYVDEVQRTGGMTGKDGFFSAKEVGKGYPSWLKGCGMMVGEVHGTKYFINDAKKYGQFDIYVNNEHSFKIVAANMMIKYMVDSVKGDLGLVKIMCDSGELY</sequence>
<dbReference type="InterPro" id="IPR009739">
    <property type="entry name" value="LprI-like_N"/>
</dbReference>
<dbReference type="KEGG" id="vg:55604760"/>
<dbReference type="Gene3D" id="1.20.1270.180">
    <property type="match status" value="1"/>
</dbReference>
<evidence type="ECO:0000259" key="1">
    <source>
        <dbReference type="Pfam" id="PF07007"/>
    </source>
</evidence>